<protein>
    <submittedName>
        <fullName evidence="1">Uncharacterized protein</fullName>
    </submittedName>
</protein>
<sequence length="118" mass="13661">MLPLGPGRAYYRGCDFTRMDDLDLHAFRDSLAEPQPPVGLSPALEALWWDGKGDWNKAHERAQEHENRAGMHVHAYLHRKEGDQSNAEYWYRRCDIVPSTLTVDEEWEELARALLKQG</sequence>
<evidence type="ECO:0000313" key="1">
    <source>
        <dbReference type="EMBL" id="AEH81860.1"/>
    </source>
</evidence>
<dbReference type="HOGENOM" id="CLU_165468_0_0_5"/>
<evidence type="ECO:0000313" key="2">
    <source>
        <dbReference type="Proteomes" id="UP000009045"/>
    </source>
</evidence>
<reference evidence="1 2" key="1">
    <citation type="journal article" date="2011" name="J. Biotechnol.">
        <title>The complete genome sequence of the dominant Sinorhizobium meliloti field isolate SM11 extends the S. meliloti pan-genome.</title>
        <authorList>
            <person name="Schneiker-Bekel S."/>
            <person name="Wibberg D."/>
            <person name="Bekel T."/>
            <person name="Blom J."/>
            <person name="Linke B."/>
            <person name="Neuweger H."/>
            <person name="Stiens M."/>
            <person name="Vorholter F.J."/>
            <person name="Weidner S."/>
            <person name="Goesmann A."/>
            <person name="Puhler A."/>
            <person name="Schluter A."/>
        </authorList>
    </citation>
    <scope>NUCLEOTIDE SEQUENCE [LARGE SCALE GENOMIC DNA]</scope>
    <source>
        <strain evidence="1 2">SM11</strain>
        <plasmid evidence="2">pSmeSM11c</plasmid>
    </source>
</reference>
<proteinExistence type="predicted"/>
<dbReference type="KEGG" id="smx:SM11_pC0787"/>
<gene>
    <name evidence="1" type="ordered locus">SM11_pC0787</name>
</gene>
<name>F7XE85_SINMM</name>
<dbReference type="PATRIC" id="fig|707241.3.peg.4747"/>
<dbReference type="AlphaFoldDB" id="F7XE85"/>
<dbReference type="EMBL" id="CP001831">
    <property type="protein sequence ID" value="AEH81860.1"/>
    <property type="molecule type" value="Genomic_DNA"/>
</dbReference>
<dbReference type="Proteomes" id="UP000009045">
    <property type="component" value="Plasmid pSmeSM11c"/>
</dbReference>
<organism evidence="1 2">
    <name type="scientific">Sinorhizobium meliloti (strain SM11)</name>
    <dbReference type="NCBI Taxonomy" id="707241"/>
    <lineage>
        <taxon>Bacteria</taxon>
        <taxon>Pseudomonadati</taxon>
        <taxon>Pseudomonadota</taxon>
        <taxon>Alphaproteobacteria</taxon>
        <taxon>Hyphomicrobiales</taxon>
        <taxon>Rhizobiaceae</taxon>
        <taxon>Sinorhizobium/Ensifer group</taxon>
        <taxon>Sinorhizobium</taxon>
    </lineage>
</organism>
<accession>F7XE85</accession>
<keyword evidence="1" id="KW-0614">Plasmid</keyword>
<geneLocation type="plasmid" evidence="1 2">
    <name>pSmeSM11c</name>
</geneLocation>